<evidence type="ECO:0000256" key="1">
    <source>
        <dbReference type="ARBA" id="ARBA00022491"/>
    </source>
</evidence>
<dbReference type="PANTHER" id="PTHR30146:SF148">
    <property type="entry name" value="HTH-TYPE TRANSCRIPTIONAL REPRESSOR PURR-RELATED"/>
    <property type="match status" value="1"/>
</dbReference>
<dbReference type="Pfam" id="PF13377">
    <property type="entry name" value="Peripla_BP_3"/>
    <property type="match status" value="1"/>
</dbReference>
<dbReference type="InterPro" id="IPR000843">
    <property type="entry name" value="HTH_LacI"/>
</dbReference>
<dbReference type="EMBL" id="VNHS01000003">
    <property type="protein sequence ID" value="TYP76842.1"/>
    <property type="molecule type" value="Genomic_DNA"/>
</dbReference>
<dbReference type="SUPFAM" id="SSF47413">
    <property type="entry name" value="lambda repressor-like DNA-binding domains"/>
    <property type="match status" value="1"/>
</dbReference>
<keyword evidence="3" id="KW-0238">DNA-binding</keyword>
<reference evidence="6 7" key="1">
    <citation type="submission" date="2019-07" db="EMBL/GenBank/DDBJ databases">
        <title>Genomic Encyclopedia of Type Strains, Phase III (KMG-III): the genomes of soil and plant-associated and newly described type strains.</title>
        <authorList>
            <person name="Whitman W."/>
        </authorList>
    </citation>
    <scope>NUCLEOTIDE SEQUENCE [LARGE SCALE GENOMIC DNA]</scope>
    <source>
        <strain evidence="6 7">BL24</strain>
    </source>
</reference>
<proteinExistence type="predicted"/>
<dbReference type="RefSeq" id="WP_148929200.1">
    <property type="nucleotide sequence ID" value="NZ_VNHS01000003.1"/>
</dbReference>
<dbReference type="Pfam" id="PF00356">
    <property type="entry name" value="LacI"/>
    <property type="match status" value="1"/>
</dbReference>
<evidence type="ECO:0000313" key="7">
    <source>
        <dbReference type="Proteomes" id="UP000323257"/>
    </source>
</evidence>
<dbReference type="SUPFAM" id="SSF53822">
    <property type="entry name" value="Periplasmic binding protein-like I"/>
    <property type="match status" value="1"/>
</dbReference>
<dbReference type="PROSITE" id="PS50932">
    <property type="entry name" value="HTH_LACI_2"/>
    <property type="match status" value="1"/>
</dbReference>
<dbReference type="InterPro" id="IPR010982">
    <property type="entry name" value="Lambda_DNA-bd_dom_sf"/>
</dbReference>
<organism evidence="6 7">
    <name type="scientific">Paenibacillus methanolicus</name>
    <dbReference type="NCBI Taxonomy" id="582686"/>
    <lineage>
        <taxon>Bacteria</taxon>
        <taxon>Bacillati</taxon>
        <taxon>Bacillota</taxon>
        <taxon>Bacilli</taxon>
        <taxon>Bacillales</taxon>
        <taxon>Paenibacillaceae</taxon>
        <taxon>Paenibacillus</taxon>
    </lineage>
</organism>
<dbReference type="OrthoDB" id="2029945at2"/>
<gene>
    <name evidence="6" type="ORF">BCM02_103506</name>
</gene>
<feature type="domain" description="HTH lacI-type" evidence="5">
    <location>
        <begin position="7"/>
        <end position="64"/>
    </location>
</feature>
<dbReference type="CDD" id="cd01392">
    <property type="entry name" value="HTH_LacI"/>
    <property type="match status" value="1"/>
</dbReference>
<dbReference type="PROSITE" id="PS00356">
    <property type="entry name" value="HTH_LACI_1"/>
    <property type="match status" value="1"/>
</dbReference>
<dbReference type="AlphaFoldDB" id="A0A5S5CEB2"/>
<keyword evidence="1" id="KW-0678">Repressor</keyword>
<evidence type="ECO:0000256" key="2">
    <source>
        <dbReference type="ARBA" id="ARBA00023015"/>
    </source>
</evidence>
<accession>A0A5S5CEB2</accession>
<dbReference type="GO" id="GO:0000976">
    <property type="term" value="F:transcription cis-regulatory region binding"/>
    <property type="evidence" value="ECO:0007669"/>
    <property type="project" value="TreeGrafter"/>
</dbReference>
<evidence type="ECO:0000313" key="6">
    <source>
        <dbReference type="EMBL" id="TYP76842.1"/>
    </source>
</evidence>
<dbReference type="Proteomes" id="UP000323257">
    <property type="component" value="Unassembled WGS sequence"/>
</dbReference>
<dbReference type="SMART" id="SM00354">
    <property type="entry name" value="HTH_LACI"/>
    <property type="match status" value="1"/>
</dbReference>
<evidence type="ECO:0000259" key="5">
    <source>
        <dbReference type="PROSITE" id="PS50932"/>
    </source>
</evidence>
<dbReference type="PANTHER" id="PTHR30146">
    <property type="entry name" value="LACI-RELATED TRANSCRIPTIONAL REPRESSOR"/>
    <property type="match status" value="1"/>
</dbReference>
<dbReference type="GO" id="GO:0003700">
    <property type="term" value="F:DNA-binding transcription factor activity"/>
    <property type="evidence" value="ECO:0007669"/>
    <property type="project" value="TreeGrafter"/>
</dbReference>
<keyword evidence="2" id="KW-0805">Transcription regulation</keyword>
<evidence type="ECO:0000256" key="4">
    <source>
        <dbReference type="ARBA" id="ARBA00023163"/>
    </source>
</evidence>
<dbReference type="Gene3D" id="3.40.50.2300">
    <property type="match status" value="2"/>
</dbReference>
<name>A0A5S5CEB2_9BACL</name>
<sequence>MVVVLMAGLKEIAELAGVSAGTVSLVLNGRAKELRISPATEEKILQAARELDYRPNVSARRLRKSGQDRVPTIAVFWASDFPSELLGRFFVGIQNSLLGKHEFEVMVQPYRQSELHASNLLTAGELFNGVILTGVSDSDIQFLEENRIRSPIVVFNRRLSNYSSVYVDDVEAGRKTAALFAAKGHKRVGMIAPDAQTVSITSRRTGFMDRARELGLELPEAFNFQVPMSMLGGQEAASTLIESSELPTALFFPNGIMAVGALPVLHRAGVRIPEEMEIVTYGDSEHERFTLPALSSLILPVEAMASACVDLLMGILKGQLHSPHAERFETPFVFRESCPPLP</sequence>
<dbReference type="InterPro" id="IPR046335">
    <property type="entry name" value="LacI/GalR-like_sensor"/>
</dbReference>
<dbReference type="Gene3D" id="1.10.260.40">
    <property type="entry name" value="lambda repressor-like DNA-binding domains"/>
    <property type="match status" value="1"/>
</dbReference>
<protein>
    <submittedName>
        <fullName evidence="6">LacI family transcriptional regulator</fullName>
    </submittedName>
</protein>
<comment type="caution">
    <text evidence="6">The sequence shown here is derived from an EMBL/GenBank/DDBJ whole genome shotgun (WGS) entry which is preliminary data.</text>
</comment>
<evidence type="ECO:0000256" key="3">
    <source>
        <dbReference type="ARBA" id="ARBA00023125"/>
    </source>
</evidence>
<dbReference type="InterPro" id="IPR028082">
    <property type="entry name" value="Peripla_BP_I"/>
</dbReference>
<keyword evidence="7" id="KW-1185">Reference proteome</keyword>
<keyword evidence="4" id="KW-0804">Transcription</keyword>